<feature type="transmembrane region" description="Helical" evidence="10">
    <location>
        <begin position="305"/>
        <end position="322"/>
    </location>
</feature>
<dbReference type="GO" id="GO:0016020">
    <property type="term" value="C:membrane"/>
    <property type="evidence" value="ECO:0007669"/>
    <property type="project" value="GOC"/>
</dbReference>
<evidence type="ECO:0000256" key="2">
    <source>
        <dbReference type="ARBA" id="ARBA00004687"/>
    </source>
</evidence>
<feature type="transmembrane region" description="Helical" evidence="10">
    <location>
        <begin position="329"/>
        <end position="352"/>
    </location>
</feature>
<evidence type="ECO:0000256" key="3">
    <source>
        <dbReference type="ARBA" id="ARBA00022502"/>
    </source>
</evidence>
<dbReference type="GO" id="GO:0004376">
    <property type="term" value="F:GPI mannosyltransferase activity"/>
    <property type="evidence" value="ECO:0007669"/>
    <property type="project" value="InterPro"/>
</dbReference>
<dbReference type="InterPro" id="IPR007315">
    <property type="entry name" value="PIG-V/Gpi18"/>
</dbReference>
<feature type="transmembrane region" description="Helical" evidence="10">
    <location>
        <begin position="85"/>
        <end position="108"/>
    </location>
</feature>
<dbReference type="Proteomes" id="UP000177555">
    <property type="component" value="Unassembled WGS sequence"/>
</dbReference>
<dbReference type="EMBL" id="MFCP01000027">
    <property type="protein sequence ID" value="OGE27884.1"/>
    <property type="molecule type" value="Genomic_DNA"/>
</dbReference>
<evidence type="ECO:0000256" key="6">
    <source>
        <dbReference type="ARBA" id="ARBA00022692"/>
    </source>
</evidence>
<gene>
    <name evidence="11" type="ORF">A2867_02335</name>
</gene>
<keyword evidence="5" id="KW-0808">Transferase</keyword>
<keyword evidence="6 10" id="KW-0812">Transmembrane</keyword>
<feature type="transmembrane region" description="Helical" evidence="10">
    <location>
        <begin position="258"/>
        <end position="275"/>
    </location>
</feature>
<dbReference type="Pfam" id="PF04188">
    <property type="entry name" value="Mannosyl_trans2"/>
    <property type="match status" value="1"/>
</dbReference>
<evidence type="ECO:0000256" key="4">
    <source>
        <dbReference type="ARBA" id="ARBA00022676"/>
    </source>
</evidence>
<evidence type="ECO:0000256" key="8">
    <source>
        <dbReference type="ARBA" id="ARBA00022989"/>
    </source>
</evidence>
<comment type="caution">
    <text evidence="11">The sequence shown here is derived from an EMBL/GenBank/DDBJ whole genome shotgun (WGS) entry which is preliminary data.</text>
</comment>
<evidence type="ECO:0000256" key="1">
    <source>
        <dbReference type="ARBA" id="ARBA00004477"/>
    </source>
</evidence>
<protein>
    <recommendedName>
        <fullName evidence="13">Glycosyltransferase RgtA/B/C/D-like domain-containing protein</fullName>
    </recommendedName>
</protein>
<evidence type="ECO:0000313" key="12">
    <source>
        <dbReference type="Proteomes" id="UP000177555"/>
    </source>
</evidence>
<evidence type="ECO:0000256" key="10">
    <source>
        <dbReference type="SAM" id="Phobius"/>
    </source>
</evidence>
<keyword evidence="9 10" id="KW-0472">Membrane</keyword>
<keyword evidence="8 10" id="KW-1133">Transmembrane helix</keyword>
<feature type="transmembrane region" description="Helical" evidence="10">
    <location>
        <begin position="196"/>
        <end position="214"/>
    </location>
</feature>
<evidence type="ECO:0000313" key="11">
    <source>
        <dbReference type="EMBL" id="OGE27884.1"/>
    </source>
</evidence>
<dbReference type="PANTHER" id="PTHR12468">
    <property type="entry name" value="GPI MANNOSYLTRANSFERASE 2"/>
    <property type="match status" value="1"/>
</dbReference>
<keyword evidence="3" id="KW-0337">GPI-anchor biosynthesis</keyword>
<dbReference type="AlphaFoldDB" id="A0A1F5JGY2"/>
<evidence type="ECO:0000256" key="7">
    <source>
        <dbReference type="ARBA" id="ARBA00022824"/>
    </source>
</evidence>
<feature type="transmembrane region" description="Helical" evidence="10">
    <location>
        <begin position="120"/>
        <end position="153"/>
    </location>
</feature>
<dbReference type="GO" id="GO:0031501">
    <property type="term" value="C:mannosyltransferase complex"/>
    <property type="evidence" value="ECO:0007669"/>
    <property type="project" value="TreeGrafter"/>
</dbReference>
<organism evidence="11 12">
    <name type="scientific">Candidatus Daviesbacteria bacterium RIFCSPHIGHO2_01_FULL_40_11</name>
    <dbReference type="NCBI Taxonomy" id="1797762"/>
    <lineage>
        <taxon>Bacteria</taxon>
        <taxon>Candidatus Daviesiibacteriota</taxon>
    </lineage>
</organism>
<accession>A0A1F5JGY2</accession>
<reference evidence="11 12" key="1">
    <citation type="journal article" date="2016" name="Nat. Commun.">
        <title>Thousands of microbial genomes shed light on interconnected biogeochemical processes in an aquifer system.</title>
        <authorList>
            <person name="Anantharaman K."/>
            <person name="Brown C.T."/>
            <person name="Hug L.A."/>
            <person name="Sharon I."/>
            <person name="Castelle C.J."/>
            <person name="Probst A.J."/>
            <person name="Thomas B.C."/>
            <person name="Singh A."/>
            <person name="Wilkins M.J."/>
            <person name="Karaoz U."/>
            <person name="Brodie E.L."/>
            <person name="Williams K.H."/>
            <person name="Hubbard S.S."/>
            <person name="Banfield J.F."/>
        </authorList>
    </citation>
    <scope>NUCLEOTIDE SEQUENCE [LARGE SCALE GENOMIC DNA]</scope>
</reference>
<dbReference type="UniPathway" id="UPA00196"/>
<feature type="transmembrane region" description="Helical" evidence="10">
    <location>
        <begin position="280"/>
        <end position="299"/>
    </location>
</feature>
<evidence type="ECO:0008006" key="13">
    <source>
        <dbReference type="Google" id="ProtNLM"/>
    </source>
</evidence>
<sequence length="353" mass="39908">MRLYPNVVYIFIIWLTVVLSVAYFGFSTLPQSGKFNNNFWESLGNWDGGHYLGIAESGYSQKFQYAFFPLYPLTIKALNQVTQNYLLAAILISVTATFLGLHLLYKLVAGDFDKKIAEKAILALLFFPTSFFFLTAYSEGLFFLLTIAAFYFLRQNKLFWATIAVVLVSATRVVGLAVVVALWIDILTKQGINRKNWFILLAPLGFVSYCIFLYQQTGDPFYFITAENHWQRTLATPVIGFWQTLGNISSSGFTAPKFNILLDLIFAIFGVGFAIRAFRFLSPSFAIYSLISVGIPLFTPTLSSMPRFLLPVFPIFILVVLIKNRYVGLFFQVVSIALLSIFTALFIVGYWVS</sequence>
<dbReference type="PANTHER" id="PTHR12468:SF2">
    <property type="entry name" value="GPI MANNOSYLTRANSFERASE 2"/>
    <property type="match status" value="1"/>
</dbReference>
<comment type="pathway">
    <text evidence="2">Glycolipid biosynthesis; glycosylphosphatidylinositol-anchor biosynthesis.</text>
</comment>
<keyword evidence="4" id="KW-0328">Glycosyltransferase</keyword>
<dbReference type="GO" id="GO:0006506">
    <property type="term" value="P:GPI anchor biosynthetic process"/>
    <property type="evidence" value="ECO:0007669"/>
    <property type="project" value="UniProtKB-UniPathway"/>
</dbReference>
<keyword evidence="7" id="KW-0256">Endoplasmic reticulum</keyword>
<dbReference type="GO" id="GO:0000009">
    <property type="term" value="F:alpha-1,6-mannosyltransferase activity"/>
    <property type="evidence" value="ECO:0007669"/>
    <property type="project" value="InterPro"/>
</dbReference>
<comment type="subcellular location">
    <subcellularLocation>
        <location evidence="1">Endoplasmic reticulum membrane</location>
        <topology evidence="1">Multi-pass membrane protein</topology>
    </subcellularLocation>
</comment>
<feature type="transmembrane region" description="Helical" evidence="10">
    <location>
        <begin position="159"/>
        <end position="184"/>
    </location>
</feature>
<name>A0A1F5JGY2_9BACT</name>
<evidence type="ECO:0000256" key="9">
    <source>
        <dbReference type="ARBA" id="ARBA00023136"/>
    </source>
</evidence>
<evidence type="ECO:0000256" key="5">
    <source>
        <dbReference type="ARBA" id="ARBA00022679"/>
    </source>
</evidence>
<feature type="transmembrane region" description="Helical" evidence="10">
    <location>
        <begin position="7"/>
        <end position="26"/>
    </location>
</feature>
<proteinExistence type="predicted"/>